<feature type="transmembrane region" description="Helical" evidence="2">
    <location>
        <begin position="45"/>
        <end position="67"/>
    </location>
</feature>
<dbReference type="InterPro" id="IPR008523">
    <property type="entry name" value="DUF805"/>
</dbReference>
<dbReference type="AlphaFoldDB" id="A0A919P4I3"/>
<evidence type="ECO:0000256" key="1">
    <source>
        <dbReference type="SAM" id="MobiDB-lite"/>
    </source>
</evidence>
<evidence type="ECO:0000313" key="3">
    <source>
        <dbReference type="EMBL" id="GIG21229.1"/>
    </source>
</evidence>
<protein>
    <recommendedName>
        <fullName evidence="5">DUF805 domain-containing protein</fullName>
    </recommendedName>
</protein>
<reference evidence="3" key="1">
    <citation type="submission" date="2021-01" db="EMBL/GenBank/DDBJ databases">
        <title>Whole genome shotgun sequence of Cellulomonas chitinilytica NBRC 110799.</title>
        <authorList>
            <person name="Komaki H."/>
            <person name="Tamura T."/>
        </authorList>
    </citation>
    <scope>NUCLEOTIDE SEQUENCE</scope>
    <source>
        <strain evidence="3">NBRC 110799</strain>
    </source>
</reference>
<keyword evidence="2" id="KW-0812">Transmembrane</keyword>
<dbReference type="GO" id="GO:0016020">
    <property type="term" value="C:membrane"/>
    <property type="evidence" value="ECO:0007669"/>
    <property type="project" value="InterPro"/>
</dbReference>
<gene>
    <name evidence="3" type="ORF">Cch01nite_19530</name>
</gene>
<dbReference type="Pfam" id="PF05656">
    <property type="entry name" value="DUF805"/>
    <property type="match status" value="1"/>
</dbReference>
<keyword evidence="4" id="KW-1185">Reference proteome</keyword>
<keyword evidence="2" id="KW-0472">Membrane</keyword>
<evidence type="ECO:0000256" key="2">
    <source>
        <dbReference type="SAM" id="Phobius"/>
    </source>
</evidence>
<sequence>MDDPYASTSSAMPAAVMVIFFVFYAAAIAFGIYCYVRVARKAGYSGWYAALCFVPIANIVVLLMFCFKEWPIERELRELRAAVGGYPAAGYPVAASYGYRAAPTPPWEQPQPGTTGDPRFAPAPSPYGQGPDGTTSPYGQQH</sequence>
<accession>A0A919P4I3</accession>
<proteinExistence type="predicted"/>
<evidence type="ECO:0000313" key="4">
    <source>
        <dbReference type="Proteomes" id="UP000632740"/>
    </source>
</evidence>
<evidence type="ECO:0008006" key="5">
    <source>
        <dbReference type="Google" id="ProtNLM"/>
    </source>
</evidence>
<keyword evidence="2" id="KW-1133">Transmembrane helix</keyword>
<name>A0A919P4I3_9CELL</name>
<dbReference type="EMBL" id="BONK01000006">
    <property type="protein sequence ID" value="GIG21229.1"/>
    <property type="molecule type" value="Genomic_DNA"/>
</dbReference>
<comment type="caution">
    <text evidence="3">The sequence shown here is derived from an EMBL/GenBank/DDBJ whole genome shotgun (WGS) entry which is preliminary data.</text>
</comment>
<feature type="transmembrane region" description="Helical" evidence="2">
    <location>
        <begin position="12"/>
        <end position="33"/>
    </location>
</feature>
<organism evidence="3 4">
    <name type="scientific">Cellulomonas chitinilytica</name>
    <dbReference type="NCBI Taxonomy" id="398759"/>
    <lineage>
        <taxon>Bacteria</taxon>
        <taxon>Bacillati</taxon>
        <taxon>Actinomycetota</taxon>
        <taxon>Actinomycetes</taxon>
        <taxon>Micrococcales</taxon>
        <taxon>Cellulomonadaceae</taxon>
        <taxon>Cellulomonas</taxon>
    </lineage>
</organism>
<feature type="compositionally biased region" description="Polar residues" evidence="1">
    <location>
        <begin position="132"/>
        <end position="142"/>
    </location>
</feature>
<dbReference type="Proteomes" id="UP000632740">
    <property type="component" value="Unassembled WGS sequence"/>
</dbReference>
<feature type="region of interest" description="Disordered" evidence="1">
    <location>
        <begin position="102"/>
        <end position="142"/>
    </location>
</feature>
<dbReference type="RefSeq" id="WP_203752379.1">
    <property type="nucleotide sequence ID" value="NZ_BONK01000006.1"/>
</dbReference>